<comment type="caution">
    <text evidence="6">The sequence shown here is derived from an EMBL/GenBank/DDBJ whole genome shotgun (WGS) entry which is preliminary data.</text>
</comment>
<feature type="compositionally biased region" description="Basic and acidic residues" evidence="4">
    <location>
        <begin position="457"/>
        <end position="473"/>
    </location>
</feature>
<keyword evidence="3" id="KW-0560">Oxidoreductase</keyword>
<dbReference type="Proteomes" id="UP001316803">
    <property type="component" value="Unassembled WGS sequence"/>
</dbReference>
<feature type="compositionally biased region" description="Polar residues" evidence="4">
    <location>
        <begin position="378"/>
        <end position="423"/>
    </location>
</feature>
<dbReference type="InterPro" id="IPR036291">
    <property type="entry name" value="NAD(P)-bd_dom_sf"/>
</dbReference>
<dbReference type="EMBL" id="JAKLMC020000004">
    <property type="protein sequence ID" value="KAK5956775.1"/>
    <property type="molecule type" value="Genomic_DNA"/>
</dbReference>
<dbReference type="InterPro" id="IPR013154">
    <property type="entry name" value="ADH-like_N"/>
</dbReference>
<dbReference type="InterPro" id="IPR050129">
    <property type="entry name" value="Zn_alcohol_dh"/>
</dbReference>
<evidence type="ECO:0000256" key="2">
    <source>
        <dbReference type="ARBA" id="ARBA00022833"/>
    </source>
</evidence>
<dbReference type="Gene3D" id="3.40.50.720">
    <property type="entry name" value="NAD(P)-binding Rossmann-like Domain"/>
    <property type="match status" value="1"/>
</dbReference>
<keyword evidence="7" id="KW-1185">Reference proteome</keyword>
<evidence type="ECO:0000256" key="4">
    <source>
        <dbReference type="SAM" id="MobiDB-lite"/>
    </source>
</evidence>
<dbReference type="AlphaFoldDB" id="A0AAN8EV91"/>
<keyword evidence="1" id="KW-0479">Metal-binding</keyword>
<sequence length="473" mass="49734">MSTHPKTIHVWQKRFGTTEPQLVEVPVPSAPPDGLLIKVHAAGVCHSDVALLNAPSKPPEARWPYDSYTLGHEGCGEIVAIGDKVTGWNVGDMVVIDAVAGCGADDCSECTRGLQQICQRGEAYGIGYHGSYAPYIAIKARAAAKLPDGVAPEVGAVATDACMTAYHAVVGTGRVTEGQVVVVIGIGGLGFNALQIVLALGARCIVVDQRKDVLEEAVKFGIREADVVPVEEGLVQFAKRHGLVVDTVIDFVGVQETFDAAQEAGEISFYYCQSTMLTFTVRFGGTLVQVGLLSPHIAINNFLSVRKHLSILCSYGGTMEDLKQCLRLIADGKLRPQVVTGKLEDLPKVLEDLHAGKHQNYSHVRLAVPGTTADPQHKTPTMASLSGQQGAGSDTSKPAPGQNQTGESMGDHQQTAETQSSMKTGPESKTGGGSQDTKIGAGDAIKDLSGEGGGKGGKIDESFVEGVKDKVQG</sequence>
<dbReference type="InterPro" id="IPR020843">
    <property type="entry name" value="ER"/>
</dbReference>
<dbReference type="GO" id="GO:0016491">
    <property type="term" value="F:oxidoreductase activity"/>
    <property type="evidence" value="ECO:0007669"/>
    <property type="project" value="UniProtKB-KW"/>
</dbReference>
<protein>
    <recommendedName>
        <fullName evidence="5">Enoyl reductase (ER) domain-containing protein</fullName>
    </recommendedName>
</protein>
<dbReference type="Pfam" id="PF08240">
    <property type="entry name" value="ADH_N"/>
    <property type="match status" value="1"/>
</dbReference>
<dbReference type="InterPro" id="IPR011032">
    <property type="entry name" value="GroES-like_sf"/>
</dbReference>
<feature type="region of interest" description="Disordered" evidence="4">
    <location>
        <begin position="370"/>
        <end position="473"/>
    </location>
</feature>
<dbReference type="GO" id="GO:0008270">
    <property type="term" value="F:zinc ion binding"/>
    <property type="evidence" value="ECO:0007669"/>
    <property type="project" value="InterPro"/>
</dbReference>
<dbReference type="Gene3D" id="3.90.180.10">
    <property type="entry name" value="Medium-chain alcohol dehydrogenases, catalytic domain"/>
    <property type="match status" value="1"/>
</dbReference>
<reference evidence="6 7" key="1">
    <citation type="submission" date="2022-12" db="EMBL/GenBank/DDBJ databases">
        <title>Genomic features and morphological characterization of a novel Knufia sp. strain isolated from spacecraft assembly facility.</title>
        <authorList>
            <person name="Teixeira M."/>
            <person name="Chander A.M."/>
            <person name="Stajich J.E."/>
            <person name="Venkateswaran K."/>
        </authorList>
    </citation>
    <scope>NUCLEOTIDE SEQUENCE [LARGE SCALE GENOMIC DNA]</scope>
    <source>
        <strain evidence="6 7">FJI-L2-BK-P2</strain>
    </source>
</reference>
<evidence type="ECO:0000256" key="1">
    <source>
        <dbReference type="ARBA" id="ARBA00022723"/>
    </source>
</evidence>
<accession>A0AAN8EV91</accession>
<dbReference type="SUPFAM" id="SSF51735">
    <property type="entry name" value="NAD(P)-binding Rossmann-fold domains"/>
    <property type="match status" value="1"/>
</dbReference>
<evidence type="ECO:0000313" key="6">
    <source>
        <dbReference type="EMBL" id="KAK5956775.1"/>
    </source>
</evidence>
<proteinExistence type="predicted"/>
<dbReference type="SUPFAM" id="SSF50129">
    <property type="entry name" value="GroES-like"/>
    <property type="match status" value="1"/>
</dbReference>
<keyword evidence="2" id="KW-0862">Zinc</keyword>
<feature type="domain" description="Enoyl reductase (ER)" evidence="5">
    <location>
        <begin position="16"/>
        <end position="358"/>
    </location>
</feature>
<evidence type="ECO:0000256" key="3">
    <source>
        <dbReference type="ARBA" id="ARBA00023002"/>
    </source>
</evidence>
<evidence type="ECO:0000259" key="5">
    <source>
        <dbReference type="SMART" id="SM00829"/>
    </source>
</evidence>
<dbReference type="PROSITE" id="PS00059">
    <property type="entry name" value="ADH_ZINC"/>
    <property type="match status" value="1"/>
</dbReference>
<dbReference type="Pfam" id="PF13602">
    <property type="entry name" value="ADH_zinc_N_2"/>
    <property type="match status" value="1"/>
</dbReference>
<organism evidence="6 7">
    <name type="scientific">Knufia fluminis</name>
    <dbReference type="NCBI Taxonomy" id="191047"/>
    <lineage>
        <taxon>Eukaryota</taxon>
        <taxon>Fungi</taxon>
        <taxon>Dikarya</taxon>
        <taxon>Ascomycota</taxon>
        <taxon>Pezizomycotina</taxon>
        <taxon>Eurotiomycetes</taxon>
        <taxon>Chaetothyriomycetidae</taxon>
        <taxon>Chaetothyriales</taxon>
        <taxon>Trichomeriaceae</taxon>
        <taxon>Knufia</taxon>
    </lineage>
</organism>
<name>A0AAN8EV91_9EURO</name>
<dbReference type="PANTHER" id="PTHR43401">
    <property type="entry name" value="L-THREONINE 3-DEHYDROGENASE"/>
    <property type="match status" value="1"/>
</dbReference>
<evidence type="ECO:0000313" key="7">
    <source>
        <dbReference type="Proteomes" id="UP001316803"/>
    </source>
</evidence>
<dbReference type="PANTHER" id="PTHR43401:SF5">
    <property type="entry name" value="ALCOHOL DEHYDROGENASE-RELATED"/>
    <property type="match status" value="1"/>
</dbReference>
<dbReference type="InterPro" id="IPR002328">
    <property type="entry name" value="ADH_Zn_CS"/>
</dbReference>
<dbReference type="CDD" id="cd08254">
    <property type="entry name" value="hydroxyacyl_CoA_DH"/>
    <property type="match status" value="1"/>
</dbReference>
<dbReference type="SMART" id="SM00829">
    <property type="entry name" value="PKS_ER"/>
    <property type="match status" value="1"/>
</dbReference>
<gene>
    <name evidence="6" type="ORF">OHC33_002263</name>
</gene>